<reference evidence="1" key="1">
    <citation type="submission" date="2022-10" db="EMBL/GenBank/DDBJ databases">
        <title>Complete Genome of Trichothecium roseum strain YXFP-22015, a Plant Pathogen Isolated from Citrus.</title>
        <authorList>
            <person name="Wang Y."/>
            <person name="Zhu L."/>
        </authorList>
    </citation>
    <scope>NUCLEOTIDE SEQUENCE</scope>
    <source>
        <strain evidence="1">YXFP-22015</strain>
    </source>
</reference>
<organism evidence="1 2">
    <name type="scientific">Trichothecium roseum</name>
    <dbReference type="NCBI Taxonomy" id="47278"/>
    <lineage>
        <taxon>Eukaryota</taxon>
        <taxon>Fungi</taxon>
        <taxon>Dikarya</taxon>
        <taxon>Ascomycota</taxon>
        <taxon>Pezizomycotina</taxon>
        <taxon>Sordariomycetes</taxon>
        <taxon>Hypocreomycetidae</taxon>
        <taxon>Hypocreales</taxon>
        <taxon>Hypocreales incertae sedis</taxon>
        <taxon>Trichothecium</taxon>
    </lineage>
</organism>
<sequence length="528" mass="59604">MSGRTILTNCENDTISNSGSEVGQHATLAYNNPWGVMGSSQPIPLRTGALEHMQGSVSEPRNYAPVTFGRSVMAKPPPRFALSSDHRTPPQTGAQSYFSSGHSTPQRGAVFPADQALASSVIRQIWNNGIPHSTLLTDLTATPSGLPSFETAMSPQFYPFVEGGKLAKPLNNGVVKLQNIPFAAQRSEVIAFLGRNSRILNDFDEPVHIIMDRVTSKTMDVYVEFQTLEDAMKAVEKHNTVYMTQGRAPRIGDRQVSIELSGQASLMKDLFPHAFGIVWDGVKPEFKPVNEDEPWENFKGFVSEEEMIMLVKHVEVPHRSPYSRDCPQRPYECLISTIKKLPWAYTNRITMSQRRAVYKTTCELLRLLHVSILRRQDLSNLNNQLYQRIVNAAMKCPGFTTLMKDDIACIAGLSTEESLGFGQPYFADSWRHQYSLVPKPGFPLDVVEWYIGVIREQSTRDLLNRSMQERNIIQEQAGDTTQHWGLFWHETRYIETLGRAFDQLKLSECAQIEFTSVERILHRALSHL</sequence>
<protein>
    <submittedName>
        <fullName evidence="1">Uncharacterized protein</fullName>
    </submittedName>
</protein>
<accession>A0ACC0VFA3</accession>
<proteinExistence type="predicted"/>
<comment type="caution">
    <text evidence="1">The sequence shown here is derived from an EMBL/GenBank/DDBJ whole genome shotgun (WGS) entry which is preliminary data.</text>
</comment>
<name>A0ACC0VFA3_9HYPO</name>
<gene>
    <name evidence="1" type="ORF">N3K66_000914</name>
</gene>
<evidence type="ECO:0000313" key="2">
    <source>
        <dbReference type="Proteomes" id="UP001163324"/>
    </source>
</evidence>
<dbReference type="Proteomes" id="UP001163324">
    <property type="component" value="Chromosome 1"/>
</dbReference>
<dbReference type="EMBL" id="CM047940">
    <property type="protein sequence ID" value="KAI9904385.1"/>
    <property type="molecule type" value="Genomic_DNA"/>
</dbReference>
<keyword evidence="2" id="KW-1185">Reference proteome</keyword>
<evidence type="ECO:0000313" key="1">
    <source>
        <dbReference type="EMBL" id="KAI9904385.1"/>
    </source>
</evidence>